<feature type="active site" description="Nucleophile" evidence="4">
    <location>
        <position position="179"/>
    </location>
</feature>
<evidence type="ECO:0000259" key="5">
    <source>
        <dbReference type="Pfam" id="PF06441"/>
    </source>
</evidence>
<dbReference type="Pfam" id="PF06441">
    <property type="entry name" value="EHN"/>
    <property type="match status" value="1"/>
</dbReference>
<dbReference type="GO" id="GO:0004301">
    <property type="term" value="F:epoxide hydrolase activity"/>
    <property type="evidence" value="ECO:0007669"/>
    <property type="project" value="TreeGrafter"/>
</dbReference>
<sequence length="382" mass="43338">MSTDVRPFTIDVPDELLNDLRDRLRRTRWPEAEVVDDWSQGTPLAYTQDLCDHWANNYDWRTREAALNRFDQFVTEIDGLDIHFIHQRSPHPGAMPLILSHGWPGSIVEFHKVIEPLTDPTKFGGDAADAFHVIAPSLPGYGFSDKPTEVGWGVERIGKTFATLMGRLGYDRYVAQGGDWGSAITHMIAGHDAEHCAAIHLTLAMGARPGDLSDPTPQELHSLERLKYYRDWDSGYSKQQSTRPQTLGYGLVDSPAGQAAWIIEKFWAWTDCGEGADRHPENVLDRDELLDNVMLYWINGNAASSGRLYWESFGKREKVDVTVPVGFAAFPAEVMPPVRSWVEPIYPGLCHWVEYDKGGHFAAFEVPDVFVEELRTYFRRFR</sequence>
<dbReference type="OrthoDB" id="27092at2"/>
<dbReference type="KEGG" id="aym:YM304_22330"/>
<dbReference type="InterPro" id="IPR016292">
    <property type="entry name" value="Epoxide_hydrolase"/>
</dbReference>
<dbReference type="RefSeq" id="WP_015441794.1">
    <property type="nucleotide sequence ID" value="NC_020520.1"/>
</dbReference>
<dbReference type="InterPro" id="IPR029058">
    <property type="entry name" value="AB_hydrolase_fold"/>
</dbReference>
<evidence type="ECO:0000256" key="1">
    <source>
        <dbReference type="ARBA" id="ARBA00010088"/>
    </source>
</evidence>
<keyword evidence="2" id="KW-0058">Aromatic hydrocarbons catabolism</keyword>
<evidence type="ECO:0000256" key="2">
    <source>
        <dbReference type="ARBA" id="ARBA00022797"/>
    </source>
</evidence>
<name>A0A6C7E722_ILUCY</name>
<dbReference type="Proteomes" id="UP000011863">
    <property type="component" value="Chromosome"/>
</dbReference>
<proteinExistence type="inferred from homology"/>
<accession>A0A6C7E722</accession>
<organism evidence="6 7">
    <name type="scientific">Ilumatobacter coccineus (strain NBRC 103263 / KCTC 29153 / YM16-304)</name>
    <dbReference type="NCBI Taxonomy" id="1313172"/>
    <lineage>
        <taxon>Bacteria</taxon>
        <taxon>Bacillati</taxon>
        <taxon>Actinomycetota</taxon>
        <taxon>Acidimicrobiia</taxon>
        <taxon>Acidimicrobiales</taxon>
        <taxon>Ilumatobacteraceae</taxon>
        <taxon>Ilumatobacter</taxon>
    </lineage>
</organism>
<evidence type="ECO:0000256" key="3">
    <source>
        <dbReference type="ARBA" id="ARBA00022801"/>
    </source>
</evidence>
<dbReference type="SUPFAM" id="SSF53474">
    <property type="entry name" value="alpha/beta-Hydrolases"/>
    <property type="match status" value="1"/>
</dbReference>
<dbReference type="InterPro" id="IPR000639">
    <property type="entry name" value="Epox_hydrolase-like"/>
</dbReference>
<dbReference type="EC" id="3.3.2.-" evidence="6"/>
<protein>
    <submittedName>
        <fullName evidence="6">Putative epoxide hydrolase</fullName>
        <ecNumber evidence="6">3.3.2.-</ecNumber>
    </submittedName>
</protein>
<keyword evidence="3 6" id="KW-0378">Hydrolase</keyword>
<gene>
    <name evidence="6" type="ORF">YM304_22330</name>
</gene>
<reference evidence="6 7" key="1">
    <citation type="journal article" date="2013" name="Int. J. Syst. Evol. Microbiol.">
        <title>Ilumatobacter nonamiense sp. nov. and Ilumatobacter coccineum sp. nov., isolated from seashore sand.</title>
        <authorList>
            <person name="Matsumoto A."/>
            <person name="Kasai H."/>
            <person name="Matsuo Y."/>
            <person name="Shizuri Y."/>
            <person name="Ichikawa N."/>
            <person name="Fujita N."/>
            <person name="Omura S."/>
            <person name="Takahashi Y."/>
        </authorList>
    </citation>
    <scope>NUCLEOTIDE SEQUENCE [LARGE SCALE GENOMIC DNA]</scope>
    <source>
        <strain evidence="7">NBRC 103263 / KCTC 29153 / YM16-304</strain>
    </source>
</reference>
<evidence type="ECO:0000313" key="6">
    <source>
        <dbReference type="EMBL" id="BAN02547.1"/>
    </source>
</evidence>
<dbReference type="PIRSF" id="PIRSF001112">
    <property type="entry name" value="Epoxide_hydrolase"/>
    <property type="match status" value="1"/>
</dbReference>
<dbReference type="AlphaFoldDB" id="A0A6C7E722"/>
<evidence type="ECO:0000256" key="4">
    <source>
        <dbReference type="PIRSR" id="PIRSR001112-1"/>
    </source>
</evidence>
<dbReference type="PRINTS" id="PR00412">
    <property type="entry name" value="EPOXHYDRLASE"/>
</dbReference>
<dbReference type="Gene3D" id="3.40.50.1820">
    <property type="entry name" value="alpha/beta hydrolase"/>
    <property type="match status" value="1"/>
</dbReference>
<feature type="active site" description="Proton acceptor" evidence="4">
    <location>
        <position position="360"/>
    </location>
</feature>
<comment type="similarity">
    <text evidence="1">Belongs to the peptidase S33 family.</text>
</comment>
<dbReference type="EMBL" id="AP012057">
    <property type="protein sequence ID" value="BAN02547.1"/>
    <property type="molecule type" value="Genomic_DNA"/>
</dbReference>
<dbReference type="GO" id="GO:0097176">
    <property type="term" value="P:epoxide metabolic process"/>
    <property type="evidence" value="ECO:0007669"/>
    <property type="project" value="TreeGrafter"/>
</dbReference>
<feature type="active site" description="Proton donor" evidence="4">
    <location>
        <position position="309"/>
    </location>
</feature>
<feature type="domain" description="Epoxide hydrolase N-terminal" evidence="5">
    <location>
        <begin position="5"/>
        <end position="110"/>
    </location>
</feature>
<keyword evidence="7" id="KW-1185">Reference proteome</keyword>
<dbReference type="PANTHER" id="PTHR21661">
    <property type="entry name" value="EPOXIDE HYDROLASE 1-RELATED"/>
    <property type="match status" value="1"/>
</dbReference>
<dbReference type="InterPro" id="IPR010497">
    <property type="entry name" value="Epoxide_hydro_N"/>
</dbReference>
<dbReference type="PANTHER" id="PTHR21661:SF35">
    <property type="entry name" value="EPOXIDE HYDROLASE"/>
    <property type="match status" value="1"/>
</dbReference>
<evidence type="ECO:0000313" key="7">
    <source>
        <dbReference type="Proteomes" id="UP000011863"/>
    </source>
</evidence>